<evidence type="ECO:0000313" key="1">
    <source>
        <dbReference type="EMBL" id="KAI3709368.1"/>
    </source>
</evidence>
<accession>A0ACB9AJ36</accession>
<organism evidence="1 2">
    <name type="scientific">Cichorium intybus</name>
    <name type="common">Chicory</name>
    <dbReference type="NCBI Taxonomy" id="13427"/>
    <lineage>
        <taxon>Eukaryota</taxon>
        <taxon>Viridiplantae</taxon>
        <taxon>Streptophyta</taxon>
        <taxon>Embryophyta</taxon>
        <taxon>Tracheophyta</taxon>
        <taxon>Spermatophyta</taxon>
        <taxon>Magnoliopsida</taxon>
        <taxon>eudicotyledons</taxon>
        <taxon>Gunneridae</taxon>
        <taxon>Pentapetalae</taxon>
        <taxon>asterids</taxon>
        <taxon>campanulids</taxon>
        <taxon>Asterales</taxon>
        <taxon>Asteraceae</taxon>
        <taxon>Cichorioideae</taxon>
        <taxon>Cichorieae</taxon>
        <taxon>Cichoriinae</taxon>
        <taxon>Cichorium</taxon>
    </lineage>
</organism>
<proteinExistence type="predicted"/>
<comment type="caution">
    <text evidence="1">The sequence shown here is derived from an EMBL/GenBank/DDBJ whole genome shotgun (WGS) entry which is preliminary data.</text>
</comment>
<reference evidence="2" key="1">
    <citation type="journal article" date="2022" name="Mol. Ecol. Resour.">
        <title>The genomes of chicory, endive, great burdock and yacon provide insights into Asteraceae palaeo-polyploidization history and plant inulin production.</title>
        <authorList>
            <person name="Fan W."/>
            <person name="Wang S."/>
            <person name="Wang H."/>
            <person name="Wang A."/>
            <person name="Jiang F."/>
            <person name="Liu H."/>
            <person name="Zhao H."/>
            <person name="Xu D."/>
            <person name="Zhang Y."/>
        </authorList>
    </citation>
    <scope>NUCLEOTIDE SEQUENCE [LARGE SCALE GENOMIC DNA]</scope>
    <source>
        <strain evidence="2">cv. Punajuju</strain>
    </source>
</reference>
<evidence type="ECO:0000313" key="2">
    <source>
        <dbReference type="Proteomes" id="UP001055811"/>
    </source>
</evidence>
<sequence length="114" mass="13361">MVTQNQERLQGDRYSTKHHHQGRRQAWYHRLSRTDFYKQFLLAISSHLPQGSYTQSLTHPSLLTESGDELQKFKQDQYIAKVLLAFVLLFVFGAIFTLALENLRKFLFSINSTI</sequence>
<name>A0ACB9AJ36_CICIN</name>
<dbReference type="EMBL" id="CM042015">
    <property type="protein sequence ID" value="KAI3709368.1"/>
    <property type="molecule type" value="Genomic_DNA"/>
</dbReference>
<gene>
    <name evidence="1" type="ORF">L2E82_39129</name>
</gene>
<protein>
    <submittedName>
        <fullName evidence="1">Uncharacterized protein</fullName>
    </submittedName>
</protein>
<reference evidence="1 2" key="2">
    <citation type="journal article" date="2022" name="Mol. Ecol. Resour.">
        <title>The genomes of chicory, endive, great burdock and yacon provide insights into Asteraceae paleo-polyploidization history and plant inulin production.</title>
        <authorList>
            <person name="Fan W."/>
            <person name="Wang S."/>
            <person name="Wang H."/>
            <person name="Wang A."/>
            <person name="Jiang F."/>
            <person name="Liu H."/>
            <person name="Zhao H."/>
            <person name="Xu D."/>
            <person name="Zhang Y."/>
        </authorList>
    </citation>
    <scope>NUCLEOTIDE SEQUENCE [LARGE SCALE GENOMIC DNA]</scope>
    <source>
        <strain evidence="2">cv. Punajuju</strain>
        <tissue evidence="1">Leaves</tissue>
    </source>
</reference>
<keyword evidence="2" id="KW-1185">Reference proteome</keyword>
<dbReference type="Proteomes" id="UP001055811">
    <property type="component" value="Linkage Group LG07"/>
</dbReference>